<sequence>MSAEYHMHLSRLASLLGGYHYRYGSEVQLHQALSTVLTDAGFEHEREVALDARNRADFWLEGIVIEVKVDGSLAAALRQCQRYLALPQVHAVLLASTQRWADTAMAKRPELAGKPFHIVRLRRQTL</sequence>
<evidence type="ECO:0000313" key="2">
    <source>
        <dbReference type="Proteomes" id="UP000225231"/>
    </source>
</evidence>
<proteinExistence type="predicted"/>
<evidence type="ECO:0000313" key="1">
    <source>
        <dbReference type="EMBL" id="AGR46358.1"/>
    </source>
</evidence>
<protein>
    <submittedName>
        <fullName evidence="1">Uncharacterized protein</fullName>
    </submittedName>
</protein>
<accession>A0A0U1UNQ6</accession>
<name>A0A0U1UNQ6_9CAUD</name>
<keyword evidence="2" id="KW-1185">Reference proteome</keyword>
<dbReference type="Proteomes" id="UP000225231">
    <property type="component" value="Segment"/>
</dbReference>
<reference evidence="1 2" key="1">
    <citation type="submission" date="2013-04" db="EMBL/GenBank/DDBJ databases">
        <title>Complete genome sequence of F116-like bacteriophages.</title>
        <authorList>
            <person name="Lammens E.A."/>
            <person name="Lavigne R."/>
        </authorList>
    </citation>
    <scope>NUCLEOTIDE SEQUENCE [LARGE SCALE GENOMIC DNA]</scope>
    <source>
        <strain evidence="1">LKA5</strain>
    </source>
</reference>
<dbReference type="EMBL" id="KC900378">
    <property type="protein sequence ID" value="AGR46358.1"/>
    <property type="molecule type" value="Genomic_DNA"/>
</dbReference>
<gene>
    <name evidence="1" type="ORF">LKA5_01.4</name>
</gene>
<organism evidence="1 2">
    <name type="scientific">Pseudomonas phage LKA5</name>
    <dbReference type="NCBI Taxonomy" id="1327940"/>
    <lineage>
        <taxon>Viruses</taxon>
        <taxon>Duplodnaviria</taxon>
        <taxon>Heunggongvirae</taxon>
        <taxon>Uroviricota</taxon>
        <taxon>Caudoviricetes</taxon>
        <taxon>Hollowayvirus</taxon>
        <taxon>Hollowayvirus LKA5</taxon>
    </lineage>
</organism>